<evidence type="ECO:0000259" key="4">
    <source>
        <dbReference type="PROSITE" id="PS50056"/>
    </source>
</evidence>
<organism evidence="5 6">
    <name type="scientific">Symmachiella macrocystis</name>
    <dbReference type="NCBI Taxonomy" id="2527985"/>
    <lineage>
        <taxon>Bacteria</taxon>
        <taxon>Pseudomonadati</taxon>
        <taxon>Planctomycetota</taxon>
        <taxon>Planctomycetia</taxon>
        <taxon>Planctomycetales</taxon>
        <taxon>Planctomycetaceae</taxon>
        <taxon>Symmachiella</taxon>
    </lineage>
</organism>
<dbReference type="PROSITE" id="PS00383">
    <property type="entry name" value="TYR_PHOSPHATASE_1"/>
    <property type="match status" value="1"/>
</dbReference>
<feature type="transmembrane region" description="Helical" evidence="3">
    <location>
        <begin position="28"/>
        <end position="45"/>
    </location>
</feature>
<dbReference type="InterPro" id="IPR000387">
    <property type="entry name" value="Tyr_Pase_dom"/>
</dbReference>
<keyword evidence="1" id="KW-0378">Hydrolase</keyword>
<dbReference type="Gene3D" id="3.90.190.10">
    <property type="entry name" value="Protein tyrosine phosphatase superfamily"/>
    <property type="match status" value="1"/>
</dbReference>
<dbReference type="GO" id="GO:0004721">
    <property type="term" value="F:phosphoprotein phosphatase activity"/>
    <property type="evidence" value="ECO:0007669"/>
    <property type="project" value="UniProtKB-KW"/>
</dbReference>
<dbReference type="InterPro" id="IPR020422">
    <property type="entry name" value="TYR_PHOSPHATASE_DUAL_dom"/>
</dbReference>
<evidence type="ECO:0000256" key="1">
    <source>
        <dbReference type="ARBA" id="ARBA00022801"/>
    </source>
</evidence>
<evidence type="ECO:0000256" key="3">
    <source>
        <dbReference type="SAM" id="Phobius"/>
    </source>
</evidence>
<keyword evidence="3" id="KW-0472">Membrane</keyword>
<dbReference type="PROSITE" id="PS50056">
    <property type="entry name" value="TYR_PHOSPHATASE_2"/>
    <property type="match status" value="1"/>
</dbReference>
<comment type="caution">
    <text evidence="5">The sequence shown here is derived from an EMBL/GenBank/DDBJ whole genome shotgun (WGS) entry which is preliminary data.</text>
</comment>
<dbReference type="PANTHER" id="PTHR47216:SF4">
    <property type="entry name" value="OS01G0859400 PROTEIN"/>
    <property type="match status" value="1"/>
</dbReference>
<sequence length="258" mass="28781">MLCNAFGVINHFVNNALVLHPFSTPSPIAMKYGLLWLTMGLLLGVRAIVSSGWWLVCLWPAMNLTVLGIAYLGNWPWIFGKRPNGRLSFVPVVVFLPYLLYAWTIWRLTYFVRREHPYDIVTDQLDIGRRLLAQEMIDGIDNVIDLTCEFAEPTAICSAVNYVSCPILDGSIPTWPQLRRLIDEINECAGTTYIHCAQGHGRTGLVAAALLMHRDPDLSPHDALRQLQAVRPALACNGGQMAMLSVLKAQIDADKPQL</sequence>
<protein>
    <recommendedName>
        <fullName evidence="4">Tyrosine specific protein phosphatases domain-containing protein</fullName>
    </recommendedName>
</protein>
<dbReference type="SMART" id="SM00195">
    <property type="entry name" value="DSPc"/>
    <property type="match status" value="1"/>
</dbReference>
<dbReference type="EMBL" id="SJPP01000001">
    <property type="protein sequence ID" value="TWU14875.1"/>
    <property type="molecule type" value="Genomic_DNA"/>
</dbReference>
<dbReference type="InterPro" id="IPR016130">
    <property type="entry name" value="Tyr_Pase_AS"/>
</dbReference>
<dbReference type="SUPFAM" id="SSF52799">
    <property type="entry name" value="(Phosphotyrosine protein) phosphatases II"/>
    <property type="match status" value="1"/>
</dbReference>
<keyword evidence="3" id="KW-0812">Transmembrane</keyword>
<accession>A0A5C6BSG2</accession>
<reference evidence="5 6" key="1">
    <citation type="submission" date="2019-02" db="EMBL/GenBank/DDBJ databases">
        <title>Deep-cultivation of Planctomycetes and their phenomic and genomic characterization uncovers novel biology.</title>
        <authorList>
            <person name="Wiegand S."/>
            <person name="Jogler M."/>
            <person name="Boedeker C."/>
            <person name="Pinto D."/>
            <person name="Vollmers J."/>
            <person name="Rivas-Marin E."/>
            <person name="Kohn T."/>
            <person name="Peeters S.H."/>
            <person name="Heuer A."/>
            <person name="Rast P."/>
            <person name="Oberbeckmann S."/>
            <person name="Bunk B."/>
            <person name="Jeske O."/>
            <person name="Meyerdierks A."/>
            <person name="Storesund J.E."/>
            <person name="Kallscheuer N."/>
            <person name="Luecker S."/>
            <person name="Lage O.M."/>
            <person name="Pohl T."/>
            <person name="Merkel B.J."/>
            <person name="Hornburger P."/>
            <person name="Mueller R.-W."/>
            <person name="Bruemmer F."/>
            <person name="Labrenz M."/>
            <person name="Spormann A.M."/>
            <person name="Op Den Camp H."/>
            <person name="Overmann J."/>
            <person name="Amann R."/>
            <person name="Jetten M.S.M."/>
            <person name="Mascher T."/>
            <person name="Medema M.H."/>
            <person name="Devos D.P."/>
            <person name="Kaster A.-K."/>
            <person name="Ovreas L."/>
            <person name="Rohde M."/>
            <person name="Galperin M.Y."/>
            <person name="Jogler C."/>
        </authorList>
    </citation>
    <scope>NUCLEOTIDE SEQUENCE [LARGE SCALE GENOMIC DNA]</scope>
    <source>
        <strain evidence="5 6">CA54</strain>
    </source>
</reference>
<dbReference type="InterPro" id="IPR000340">
    <property type="entry name" value="Dual-sp_phosphatase_cat-dom"/>
</dbReference>
<dbReference type="Proteomes" id="UP000320735">
    <property type="component" value="Unassembled WGS sequence"/>
</dbReference>
<keyword evidence="3" id="KW-1133">Transmembrane helix</keyword>
<keyword evidence="2" id="KW-0904">Protein phosphatase</keyword>
<dbReference type="OrthoDB" id="194849at2"/>
<proteinExistence type="predicted"/>
<feature type="transmembrane region" description="Helical" evidence="3">
    <location>
        <begin position="85"/>
        <end position="106"/>
    </location>
</feature>
<dbReference type="Pfam" id="PF00782">
    <property type="entry name" value="DSPc"/>
    <property type="match status" value="1"/>
</dbReference>
<evidence type="ECO:0000313" key="5">
    <source>
        <dbReference type="EMBL" id="TWU14875.1"/>
    </source>
</evidence>
<evidence type="ECO:0000313" key="6">
    <source>
        <dbReference type="Proteomes" id="UP000320735"/>
    </source>
</evidence>
<dbReference type="AlphaFoldDB" id="A0A5C6BSG2"/>
<dbReference type="PANTHER" id="PTHR47216">
    <property type="match status" value="1"/>
</dbReference>
<feature type="transmembrane region" description="Helical" evidence="3">
    <location>
        <begin position="52"/>
        <end position="73"/>
    </location>
</feature>
<gene>
    <name evidence="5" type="ORF">CA54_37450</name>
</gene>
<name>A0A5C6BSG2_9PLAN</name>
<keyword evidence="6" id="KW-1185">Reference proteome</keyword>
<dbReference type="InterPro" id="IPR029021">
    <property type="entry name" value="Prot-tyrosine_phosphatase-like"/>
</dbReference>
<evidence type="ECO:0000256" key="2">
    <source>
        <dbReference type="ARBA" id="ARBA00022912"/>
    </source>
</evidence>
<feature type="domain" description="Tyrosine specific protein phosphatases" evidence="4">
    <location>
        <begin position="179"/>
        <end position="242"/>
    </location>
</feature>